<proteinExistence type="predicted"/>
<evidence type="ECO:0000313" key="1">
    <source>
        <dbReference type="EMBL" id="KAK9125538.1"/>
    </source>
</evidence>
<name>A0AAP0J312_9MAGN</name>
<keyword evidence="2" id="KW-1185">Reference proteome</keyword>
<dbReference type="AlphaFoldDB" id="A0AAP0J312"/>
<sequence length="137" mass="15929">MHEIPISLPHIMIAYMTSTSSSGRHLLYVHIITSYLESAHVDISLGGRQLSVYETIDMATLKAMKYHYIRIKRRWKHVEDIPDGEHYMGYDSPYETDPPVDFDECDYLNYSFLYPYGDDGDNKVQLDHHTHQALPPP</sequence>
<accession>A0AAP0J312</accession>
<comment type="caution">
    <text evidence="1">The sequence shown here is derived from an EMBL/GenBank/DDBJ whole genome shotgun (WGS) entry which is preliminary data.</text>
</comment>
<dbReference type="EMBL" id="JBBNAG010000006">
    <property type="protein sequence ID" value="KAK9125538.1"/>
    <property type="molecule type" value="Genomic_DNA"/>
</dbReference>
<protein>
    <submittedName>
        <fullName evidence="1">Uncharacterized protein</fullName>
    </submittedName>
</protein>
<reference evidence="1 2" key="1">
    <citation type="submission" date="2024-01" db="EMBL/GenBank/DDBJ databases">
        <title>Genome assemblies of Stephania.</title>
        <authorList>
            <person name="Yang L."/>
        </authorList>
    </citation>
    <scope>NUCLEOTIDE SEQUENCE [LARGE SCALE GENOMIC DNA]</scope>
    <source>
        <strain evidence="1">JXDWG</strain>
        <tissue evidence="1">Leaf</tissue>
    </source>
</reference>
<evidence type="ECO:0000313" key="2">
    <source>
        <dbReference type="Proteomes" id="UP001419268"/>
    </source>
</evidence>
<dbReference type="Proteomes" id="UP001419268">
    <property type="component" value="Unassembled WGS sequence"/>
</dbReference>
<organism evidence="1 2">
    <name type="scientific">Stephania cephalantha</name>
    <dbReference type="NCBI Taxonomy" id="152367"/>
    <lineage>
        <taxon>Eukaryota</taxon>
        <taxon>Viridiplantae</taxon>
        <taxon>Streptophyta</taxon>
        <taxon>Embryophyta</taxon>
        <taxon>Tracheophyta</taxon>
        <taxon>Spermatophyta</taxon>
        <taxon>Magnoliopsida</taxon>
        <taxon>Ranunculales</taxon>
        <taxon>Menispermaceae</taxon>
        <taxon>Menispermoideae</taxon>
        <taxon>Cissampelideae</taxon>
        <taxon>Stephania</taxon>
    </lineage>
</organism>
<gene>
    <name evidence="1" type="ORF">Scep_014384</name>
</gene>